<comment type="catalytic activity">
    <reaction evidence="4">
        <text>Endopeptidase action with P4 Glu or Asp, P1 preferably Glu &gt; Asp, P1' hydrophobic and P2' Ala.</text>
        <dbReference type="EC" id="3.4.24.78"/>
    </reaction>
</comment>
<gene>
    <name evidence="4" type="primary">gpr</name>
    <name evidence="5" type="ORF">E5Z56_07215</name>
</gene>
<proteinExistence type="inferred from homology"/>
<evidence type="ECO:0000256" key="3">
    <source>
        <dbReference type="ARBA" id="ARBA00023145"/>
    </source>
</evidence>
<dbReference type="RefSeq" id="WP_138157208.1">
    <property type="nucleotide sequence ID" value="NZ_CP039381.1"/>
</dbReference>
<comment type="PTM">
    <text evidence="4">Autoproteolytically processed. The inactive tetrameric zymogen termed p46 autoprocesses to a smaller form termed p41, which is active only during spore germination.</text>
</comment>
<dbReference type="SUPFAM" id="SSF53163">
    <property type="entry name" value="HybD-like"/>
    <property type="match status" value="1"/>
</dbReference>
<dbReference type="EMBL" id="CP039381">
    <property type="protein sequence ID" value="QCT07161.1"/>
    <property type="molecule type" value="Genomic_DNA"/>
</dbReference>
<dbReference type="HAMAP" id="MF_00626">
    <property type="entry name" value="Germination_prot"/>
    <property type="match status" value="1"/>
</dbReference>
<dbReference type="GO" id="GO:0009847">
    <property type="term" value="P:spore germination"/>
    <property type="evidence" value="ECO:0007669"/>
    <property type="project" value="UniProtKB-UniRule"/>
</dbReference>
<keyword evidence="6" id="KW-1185">Reference proteome</keyword>
<dbReference type="EC" id="3.4.24.78" evidence="4"/>
<dbReference type="InterPro" id="IPR023430">
    <property type="entry name" value="Pept_HybD-like_dom_sf"/>
</dbReference>
<evidence type="ECO:0000313" key="5">
    <source>
        <dbReference type="EMBL" id="QCT07161.1"/>
    </source>
</evidence>
<dbReference type="GO" id="GO:0004222">
    <property type="term" value="F:metalloendopeptidase activity"/>
    <property type="evidence" value="ECO:0007669"/>
    <property type="project" value="UniProtKB-UniRule"/>
</dbReference>
<dbReference type="Pfam" id="PF03418">
    <property type="entry name" value="Peptidase_A25"/>
    <property type="match status" value="1"/>
</dbReference>
<reference evidence="5 6" key="1">
    <citation type="submission" date="2019-04" db="EMBL/GenBank/DDBJ databases">
        <authorList>
            <person name="Embree M."/>
            <person name="Gaffney J.R."/>
        </authorList>
    </citation>
    <scope>NUCLEOTIDE SEQUENCE [LARGE SCALE GENOMIC DNA]</scope>
    <source>
        <strain evidence="5 6">JE7A12</strain>
    </source>
</reference>
<evidence type="ECO:0000256" key="4">
    <source>
        <dbReference type="HAMAP-Rule" id="MF_00626"/>
    </source>
</evidence>
<evidence type="ECO:0000256" key="1">
    <source>
        <dbReference type="ARBA" id="ARBA00022670"/>
    </source>
</evidence>
<feature type="propeptide" id="PRO_5021053489" evidence="4">
    <location>
        <begin position="1"/>
        <end position="6"/>
    </location>
</feature>
<keyword evidence="3 4" id="KW-0865">Zymogen</keyword>
<feature type="chain" id="PRO_5023391325" description="Germination protease" evidence="4">
    <location>
        <begin position="7"/>
        <end position="295"/>
    </location>
</feature>
<comment type="similarity">
    <text evidence="4">Belongs to the peptidase A25 family.</text>
</comment>
<dbReference type="KEGG" id="ruj:E5Z56_07215"/>
<accession>A0A4P8XVL6</accession>
<dbReference type="InterPro" id="IPR005080">
    <property type="entry name" value="Peptidase_A25"/>
</dbReference>
<dbReference type="OrthoDB" id="9777293at2"/>
<dbReference type="GO" id="GO:0006508">
    <property type="term" value="P:proteolysis"/>
    <property type="evidence" value="ECO:0007669"/>
    <property type="project" value="UniProtKB-UniRule"/>
</dbReference>
<keyword evidence="1 4" id="KW-0645">Protease</keyword>
<protein>
    <recommendedName>
        <fullName evidence="4">Germination protease</fullName>
        <ecNumber evidence="4">3.4.24.78</ecNumber>
    </recommendedName>
    <alternativeName>
        <fullName evidence="4">GPR endopeptidase</fullName>
    </alternativeName>
    <alternativeName>
        <fullName evidence="4">Germination proteinase</fullName>
    </alternativeName>
    <alternativeName>
        <fullName evidence="4">Spore protease</fullName>
    </alternativeName>
</protein>
<evidence type="ECO:0000313" key="6">
    <source>
        <dbReference type="Proteomes" id="UP000301475"/>
    </source>
</evidence>
<keyword evidence="2 4" id="KW-0378">Hydrolase</keyword>
<dbReference type="AlphaFoldDB" id="A0A4P8XVL6"/>
<sequence length="295" mass="31849">MERRTDLALEARELFGEDIKGVKFEESEKEDIKVSRLKITSDKASAKLGKEKGTYVTLEMPPLSDNYKTPDEKLEVIAQEIKHLIPVNGLVMIAGLGNTEITPDALGPKSASKIIATRHIKGEVAKATGLDKLRPVAVVATGVTGKTGIETGEYLYSLIKKIKPNALIAIDALASRRLSRLGCTIQISDTGISPGAGVGNNRTKLSQETLGIPVIGIGVPTVVDASTLALDLFDTEDVRFSEQLKSMVNPNGRQMVVTPKEIDLLINRASELIALAINYALHSDLNLSDLMSLMY</sequence>
<comment type="function">
    <text evidence="4">Initiates the rapid degradation of small, acid-soluble proteins during spore germination.</text>
</comment>
<organism evidence="5 6">
    <name type="scientific">Ruminococcus bovis</name>
    <dbReference type="NCBI Taxonomy" id="2564099"/>
    <lineage>
        <taxon>Bacteria</taxon>
        <taxon>Bacillati</taxon>
        <taxon>Bacillota</taxon>
        <taxon>Clostridia</taxon>
        <taxon>Eubacteriales</taxon>
        <taxon>Oscillospiraceae</taxon>
        <taxon>Ruminococcus</taxon>
    </lineage>
</organism>
<dbReference type="Gene3D" id="3.40.50.1450">
    <property type="entry name" value="HybD-like"/>
    <property type="match status" value="1"/>
</dbReference>
<name>A0A4P8XVL6_9FIRM</name>
<comment type="subunit">
    <text evidence="4">Homotetramer.</text>
</comment>
<evidence type="ECO:0000256" key="2">
    <source>
        <dbReference type="ARBA" id="ARBA00022801"/>
    </source>
</evidence>
<dbReference type="NCBIfam" id="TIGR01441">
    <property type="entry name" value="GPR"/>
    <property type="match status" value="1"/>
</dbReference>
<dbReference type="PIRSF" id="PIRSF019549">
    <property type="entry name" value="Peptidase_A25"/>
    <property type="match status" value="1"/>
</dbReference>
<dbReference type="Proteomes" id="UP000301475">
    <property type="component" value="Chromosome"/>
</dbReference>